<evidence type="ECO:0000313" key="3">
    <source>
        <dbReference type="EMBL" id="SFB46472.1"/>
    </source>
</evidence>
<reference evidence="3 4" key="1">
    <citation type="submission" date="2016-10" db="EMBL/GenBank/DDBJ databases">
        <authorList>
            <person name="de Groot N.N."/>
        </authorList>
    </citation>
    <scope>NUCLEOTIDE SEQUENCE [LARGE SCALE GENOMIC DNA]</scope>
    <source>
        <strain evidence="3 4">DSM 23399</strain>
    </source>
</reference>
<dbReference type="AlphaFoldDB" id="A0A1I1B9J9"/>
<protein>
    <submittedName>
        <fullName evidence="3">Histidine kinase</fullName>
    </submittedName>
</protein>
<sequence>MKTILRQFLNQETITNNSRFDVERLFNKINSHPVSFIWILWTAYLGLDILVRFTSNMSFTFIKIIALNYFAGGVFNQFWFFVFLPNLVYLKKWRLQVIIFLLGFLIFLLIKYFLLGPEEFQSTSISSFVIIELVRIFKFLLFITIIWAFFFIIKLETDKYKLELEFEKLQVEHNSLQLSPHFVLNLVSDFAASILHLSKSLFDDLTHFTAVLSYSYKKPKESNFLSEEILAIESYILCQKQRFDTKLNFLVVKDFNHAQVSNLPIPKWTLMTFLENVFKHGNCFHADFPCMLTMKIKPLQNGMIVFAFSLINSPELSVNKSSTKFGIPTVDRILNFHFRDHYKLFISENTSEFNLFLYIEYEGNFTNWHTRR</sequence>
<evidence type="ECO:0000313" key="4">
    <source>
        <dbReference type="Proteomes" id="UP000198790"/>
    </source>
</evidence>
<gene>
    <name evidence="3" type="ORF">SAMN04489723_111122</name>
</gene>
<keyword evidence="3" id="KW-0418">Kinase</keyword>
<feature type="transmembrane region" description="Helical" evidence="1">
    <location>
        <begin position="95"/>
        <end position="114"/>
    </location>
</feature>
<dbReference type="EMBL" id="FOKK01000011">
    <property type="protein sequence ID" value="SFB46472.1"/>
    <property type="molecule type" value="Genomic_DNA"/>
</dbReference>
<keyword evidence="1" id="KW-1133">Transmembrane helix</keyword>
<dbReference type="OrthoDB" id="823532at2"/>
<keyword evidence="1" id="KW-0472">Membrane</keyword>
<evidence type="ECO:0000259" key="2">
    <source>
        <dbReference type="Pfam" id="PF06580"/>
    </source>
</evidence>
<dbReference type="PANTHER" id="PTHR34220">
    <property type="entry name" value="SENSOR HISTIDINE KINASE YPDA"/>
    <property type="match status" value="1"/>
</dbReference>
<feature type="transmembrane region" description="Helical" evidence="1">
    <location>
        <begin position="34"/>
        <end position="55"/>
    </location>
</feature>
<feature type="domain" description="Signal transduction histidine kinase internal region" evidence="2">
    <location>
        <begin position="173"/>
        <end position="247"/>
    </location>
</feature>
<keyword evidence="4" id="KW-1185">Reference proteome</keyword>
<feature type="transmembrane region" description="Helical" evidence="1">
    <location>
        <begin position="61"/>
        <end position="83"/>
    </location>
</feature>
<dbReference type="InterPro" id="IPR050640">
    <property type="entry name" value="Bact_2-comp_sensor_kinase"/>
</dbReference>
<evidence type="ECO:0000256" key="1">
    <source>
        <dbReference type="SAM" id="Phobius"/>
    </source>
</evidence>
<keyword evidence="1" id="KW-0812">Transmembrane</keyword>
<feature type="transmembrane region" description="Helical" evidence="1">
    <location>
        <begin position="134"/>
        <end position="153"/>
    </location>
</feature>
<organism evidence="3 4">
    <name type="scientific">Algoriphagus aquimarinus</name>
    <dbReference type="NCBI Taxonomy" id="237018"/>
    <lineage>
        <taxon>Bacteria</taxon>
        <taxon>Pseudomonadati</taxon>
        <taxon>Bacteroidota</taxon>
        <taxon>Cytophagia</taxon>
        <taxon>Cytophagales</taxon>
        <taxon>Cyclobacteriaceae</taxon>
        <taxon>Algoriphagus</taxon>
    </lineage>
</organism>
<dbReference type="RefSeq" id="WP_092898841.1">
    <property type="nucleotide sequence ID" value="NZ_FOKK01000011.1"/>
</dbReference>
<dbReference type="GO" id="GO:0000155">
    <property type="term" value="F:phosphorelay sensor kinase activity"/>
    <property type="evidence" value="ECO:0007669"/>
    <property type="project" value="InterPro"/>
</dbReference>
<dbReference type="PANTHER" id="PTHR34220:SF7">
    <property type="entry name" value="SENSOR HISTIDINE KINASE YPDA"/>
    <property type="match status" value="1"/>
</dbReference>
<dbReference type="InterPro" id="IPR010559">
    <property type="entry name" value="Sig_transdc_His_kin_internal"/>
</dbReference>
<proteinExistence type="predicted"/>
<name>A0A1I1B9J9_9BACT</name>
<dbReference type="STRING" id="237018.SAMN04489723_111122"/>
<accession>A0A1I1B9J9</accession>
<dbReference type="Proteomes" id="UP000198790">
    <property type="component" value="Unassembled WGS sequence"/>
</dbReference>
<dbReference type="Pfam" id="PF06580">
    <property type="entry name" value="His_kinase"/>
    <property type="match status" value="1"/>
</dbReference>
<dbReference type="GO" id="GO:0016020">
    <property type="term" value="C:membrane"/>
    <property type="evidence" value="ECO:0007669"/>
    <property type="project" value="InterPro"/>
</dbReference>
<keyword evidence="3" id="KW-0808">Transferase</keyword>